<evidence type="ECO:0000256" key="1">
    <source>
        <dbReference type="SAM" id="Coils"/>
    </source>
</evidence>
<comment type="caution">
    <text evidence="3">The sequence shown here is derived from an EMBL/GenBank/DDBJ whole genome shotgun (WGS) entry which is preliminary data.</text>
</comment>
<protein>
    <submittedName>
        <fullName evidence="3">Uncharacterized protein</fullName>
    </submittedName>
</protein>
<dbReference type="EMBL" id="JAVHJS010000019">
    <property type="protein sequence ID" value="KAK2827461.1"/>
    <property type="molecule type" value="Genomic_DNA"/>
</dbReference>
<proteinExistence type="predicted"/>
<evidence type="ECO:0000313" key="4">
    <source>
        <dbReference type="Proteomes" id="UP001187315"/>
    </source>
</evidence>
<reference evidence="3" key="1">
    <citation type="submission" date="2023-08" db="EMBL/GenBank/DDBJ databases">
        <title>Pelteobagrus vachellii genome.</title>
        <authorList>
            <person name="Liu H."/>
        </authorList>
    </citation>
    <scope>NUCLEOTIDE SEQUENCE</scope>
    <source>
        <strain evidence="3">PRFRI_2022a</strain>
        <tissue evidence="3">Muscle</tissue>
    </source>
</reference>
<keyword evidence="4" id="KW-1185">Reference proteome</keyword>
<name>A0AA88LZW5_TACVA</name>
<feature type="coiled-coil region" evidence="1">
    <location>
        <begin position="84"/>
        <end position="189"/>
    </location>
</feature>
<gene>
    <name evidence="3" type="ORF">Q7C36_018387</name>
</gene>
<accession>A0AA88LZW5</accession>
<feature type="region of interest" description="Disordered" evidence="2">
    <location>
        <begin position="211"/>
        <end position="245"/>
    </location>
</feature>
<sequence length="264" mass="30751">MSRPSSPEAHWDQLETWLNAMTGTLLPETAVDLQHLSREQLDHNLSAVMSHNPAQDYSHKELAKIRELLTYNLIAQTKTEEKKNSRLQQESLSFQIQAEEARRNLAQAHDQLDRIQAETQSQREQQEKDTQEELRRAKALLIRAETELKDRVAKAKAYERHLQSAREEINALCQERTHLKEELDTTRRELKHAYRLQRDPEKEMPNVEFPLTSGLIPPKQESSFQKGVRNPDSRPPQGGRLFKKPRFPVTVSPLRNWTKTLINN</sequence>
<evidence type="ECO:0000256" key="2">
    <source>
        <dbReference type="SAM" id="MobiDB-lite"/>
    </source>
</evidence>
<keyword evidence="1" id="KW-0175">Coiled coil</keyword>
<evidence type="ECO:0000313" key="3">
    <source>
        <dbReference type="EMBL" id="KAK2827461.1"/>
    </source>
</evidence>
<dbReference type="Proteomes" id="UP001187315">
    <property type="component" value="Unassembled WGS sequence"/>
</dbReference>
<organism evidence="3 4">
    <name type="scientific">Tachysurus vachellii</name>
    <name type="common">Darkbarbel catfish</name>
    <name type="synonym">Pelteobagrus vachellii</name>
    <dbReference type="NCBI Taxonomy" id="175792"/>
    <lineage>
        <taxon>Eukaryota</taxon>
        <taxon>Metazoa</taxon>
        <taxon>Chordata</taxon>
        <taxon>Craniata</taxon>
        <taxon>Vertebrata</taxon>
        <taxon>Euteleostomi</taxon>
        <taxon>Actinopterygii</taxon>
        <taxon>Neopterygii</taxon>
        <taxon>Teleostei</taxon>
        <taxon>Ostariophysi</taxon>
        <taxon>Siluriformes</taxon>
        <taxon>Bagridae</taxon>
        <taxon>Tachysurus</taxon>
    </lineage>
</organism>
<dbReference type="AlphaFoldDB" id="A0AA88LZW5"/>